<evidence type="ECO:0000313" key="9">
    <source>
        <dbReference type="EMBL" id="MDA0647439.1"/>
    </source>
</evidence>
<proteinExistence type="inferred from homology"/>
<keyword evidence="5 7" id="KW-1133">Transmembrane helix</keyword>
<reference evidence="9 10" key="1">
    <citation type="submission" date="2022-11" db="EMBL/GenBank/DDBJ databases">
        <title>Nonomuraea corallina sp. nov., a new species of the genus Nonomuraea isolated from sea side sediment in Thai sea.</title>
        <authorList>
            <person name="Ngamcharungchit C."/>
            <person name="Matsumoto A."/>
            <person name="Suriyachadkun C."/>
            <person name="Panbangred W."/>
            <person name="Inahashi Y."/>
            <person name="Intra B."/>
        </authorList>
    </citation>
    <scope>NUCLEOTIDE SEQUENCE [LARGE SCALE GENOMIC DNA]</scope>
    <source>
        <strain evidence="9 10">DSM 43553</strain>
    </source>
</reference>
<evidence type="ECO:0000256" key="3">
    <source>
        <dbReference type="ARBA" id="ARBA00022475"/>
    </source>
</evidence>
<name>A0ABT4TD45_9ACTN</name>
<feature type="transmembrane region" description="Helical" evidence="7">
    <location>
        <begin position="114"/>
        <end position="134"/>
    </location>
</feature>
<organism evidence="9 10">
    <name type="scientific">Nonomuraea ferruginea</name>
    <dbReference type="NCBI Taxonomy" id="46174"/>
    <lineage>
        <taxon>Bacteria</taxon>
        <taxon>Bacillati</taxon>
        <taxon>Actinomycetota</taxon>
        <taxon>Actinomycetes</taxon>
        <taxon>Streptosporangiales</taxon>
        <taxon>Streptosporangiaceae</taxon>
        <taxon>Nonomuraea</taxon>
    </lineage>
</organism>
<feature type="transmembrane region" description="Helical" evidence="7">
    <location>
        <begin position="21"/>
        <end position="41"/>
    </location>
</feature>
<keyword evidence="10" id="KW-1185">Reference proteome</keyword>
<evidence type="ECO:0000256" key="7">
    <source>
        <dbReference type="RuleBase" id="RU363032"/>
    </source>
</evidence>
<dbReference type="Pfam" id="PF00528">
    <property type="entry name" value="BPD_transp_1"/>
    <property type="match status" value="1"/>
</dbReference>
<evidence type="ECO:0000256" key="6">
    <source>
        <dbReference type="ARBA" id="ARBA00023136"/>
    </source>
</evidence>
<accession>A0ABT4TD45</accession>
<evidence type="ECO:0000256" key="4">
    <source>
        <dbReference type="ARBA" id="ARBA00022692"/>
    </source>
</evidence>
<comment type="subcellular location">
    <subcellularLocation>
        <location evidence="1 7">Cell membrane</location>
        <topology evidence="1 7">Multi-pass membrane protein</topology>
    </subcellularLocation>
</comment>
<dbReference type="PANTHER" id="PTHR30193">
    <property type="entry name" value="ABC TRANSPORTER PERMEASE PROTEIN"/>
    <property type="match status" value="1"/>
</dbReference>
<dbReference type="PANTHER" id="PTHR30193:SF41">
    <property type="entry name" value="DIACETYLCHITOBIOSE UPTAKE SYSTEM PERMEASE PROTEIN NGCF"/>
    <property type="match status" value="1"/>
</dbReference>
<dbReference type="RefSeq" id="WP_271280402.1">
    <property type="nucleotide sequence ID" value="NZ_BAABFD010000015.1"/>
</dbReference>
<dbReference type="SUPFAM" id="SSF161098">
    <property type="entry name" value="MetI-like"/>
    <property type="match status" value="1"/>
</dbReference>
<dbReference type="Proteomes" id="UP001212498">
    <property type="component" value="Unassembled WGS sequence"/>
</dbReference>
<dbReference type="InterPro" id="IPR000515">
    <property type="entry name" value="MetI-like"/>
</dbReference>
<keyword evidence="4 7" id="KW-0812">Transmembrane</keyword>
<dbReference type="PROSITE" id="PS50928">
    <property type="entry name" value="ABC_TM1"/>
    <property type="match status" value="1"/>
</dbReference>
<dbReference type="InterPro" id="IPR051393">
    <property type="entry name" value="ABC_transporter_permease"/>
</dbReference>
<feature type="transmembrane region" description="Helical" evidence="7">
    <location>
        <begin position="269"/>
        <end position="289"/>
    </location>
</feature>
<feature type="transmembrane region" description="Helical" evidence="7">
    <location>
        <begin position="158"/>
        <end position="181"/>
    </location>
</feature>
<sequence length="293" mass="32472">MTAPPVRRRGRLTPLFFLSPYLLLFCLFVAVPAVYGLYISLHEWDYLLPGKPFVGLDNYAALFDPDSPVHDNFWTSMKATGVFTLGSVPPLVVLPLGVAMILNRRFPGRTFFRAVFFLPFVLGVAVIGVMWRILLDPNLGFVNHLFGLDIPWTTDLPWAWVSLIGITVWWTLGFNAVIYLAGLQDIPRELYDAASVDGAGAWQRFLHVTLPGLRPVAVFVTTVTILASANMFGQALLVTQGAPGIETRTAIMYIAQEGLVDYRMGSAAAMSYVLTLALIVVSVINFRIFRSRS</sequence>
<evidence type="ECO:0000313" key="10">
    <source>
        <dbReference type="Proteomes" id="UP001212498"/>
    </source>
</evidence>
<comment type="similarity">
    <text evidence="7">Belongs to the binding-protein-dependent transport system permease family.</text>
</comment>
<dbReference type="CDD" id="cd06261">
    <property type="entry name" value="TM_PBP2"/>
    <property type="match status" value="1"/>
</dbReference>
<evidence type="ECO:0000256" key="2">
    <source>
        <dbReference type="ARBA" id="ARBA00022448"/>
    </source>
</evidence>
<dbReference type="Gene3D" id="1.10.3720.10">
    <property type="entry name" value="MetI-like"/>
    <property type="match status" value="1"/>
</dbReference>
<evidence type="ECO:0000259" key="8">
    <source>
        <dbReference type="PROSITE" id="PS50928"/>
    </source>
</evidence>
<feature type="transmembrane region" description="Helical" evidence="7">
    <location>
        <begin position="82"/>
        <end position="102"/>
    </location>
</feature>
<feature type="domain" description="ABC transmembrane type-1" evidence="8">
    <location>
        <begin position="77"/>
        <end position="285"/>
    </location>
</feature>
<comment type="caution">
    <text evidence="9">The sequence shown here is derived from an EMBL/GenBank/DDBJ whole genome shotgun (WGS) entry which is preliminary data.</text>
</comment>
<dbReference type="InterPro" id="IPR035906">
    <property type="entry name" value="MetI-like_sf"/>
</dbReference>
<keyword evidence="2 7" id="KW-0813">Transport</keyword>
<gene>
    <name evidence="9" type="ORF">OUY24_43005</name>
</gene>
<keyword evidence="3" id="KW-1003">Cell membrane</keyword>
<feature type="transmembrane region" description="Helical" evidence="7">
    <location>
        <begin position="216"/>
        <end position="237"/>
    </location>
</feature>
<evidence type="ECO:0000256" key="5">
    <source>
        <dbReference type="ARBA" id="ARBA00022989"/>
    </source>
</evidence>
<keyword evidence="6 7" id="KW-0472">Membrane</keyword>
<dbReference type="EMBL" id="JAPNUD010000297">
    <property type="protein sequence ID" value="MDA0647439.1"/>
    <property type="molecule type" value="Genomic_DNA"/>
</dbReference>
<evidence type="ECO:0000256" key="1">
    <source>
        <dbReference type="ARBA" id="ARBA00004651"/>
    </source>
</evidence>
<protein>
    <submittedName>
        <fullName evidence="9">Sugar ABC transporter permease</fullName>
    </submittedName>
</protein>